<evidence type="ECO:0000313" key="3">
    <source>
        <dbReference type="Proteomes" id="UP001165190"/>
    </source>
</evidence>
<gene>
    <name evidence="2" type="ORF">HRI_003993900</name>
</gene>
<accession>A0A9W7IVT3</accession>
<organism evidence="2 3">
    <name type="scientific">Hibiscus trionum</name>
    <name type="common">Flower of an hour</name>
    <dbReference type="NCBI Taxonomy" id="183268"/>
    <lineage>
        <taxon>Eukaryota</taxon>
        <taxon>Viridiplantae</taxon>
        <taxon>Streptophyta</taxon>
        <taxon>Embryophyta</taxon>
        <taxon>Tracheophyta</taxon>
        <taxon>Spermatophyta</taxon>
        <taxon>Magnoliopsida</taxon>
        <taxon>eudicotyledons</taxon>
        <taxon>Gunneridae</taxon>
        <taxon>Pentapetalae</taxon>
        <taxon>rosids</taxon>
        <taxon>malvids</taxon>
        <taxon>Malvales</taxon>
        <taxon>Malvaceae</taxon>
        <taxon>Malvoideae</taxon>
        <taxon>Hibiscus</taxon>
    </lineage>
</organism>
<dbReference type="AlphaFoldDB" id="A0A9W7IVT3"/>
<sequence length="78" mass="8939">MVQMKILYQPFIAASAYPARVQRLTQEQEAASFRLSYHHESQVEEEAHEKTEEEAPKDETEIQVDGTNSPVVRGFLMS</sequence>
<dbReference type="EMBL" id="BSYR01000037">
    <property type="protein sequence ID" value="GMJ03247.1"/>
    <property type="molecule type" value="Genomic_DNA"/>
</dbReference>
<feature type="compositionally biased region" description="Basic and acidic residues" evidence="1">
    <location>
        <begin position="37"/>
        <end position="60"/>
    </location>
</feature>
<dbReference type="Proteomes" id="UP001165190">
    <property type="component" value="Unassembled WGS sequence"/>
</dbReference>
<comment type="caution">
    <text evidence="2">The sequence shown here is derived from an EMBL/GenBank/DDBJ whole genome shotgun (WGS) entry which is preliminary data.</text>
</comment>
<keyword evidence="3" id="KW-1185">Reference proteome</keyword>
<reference evidence="2" key="1">
    <citation type="submission" date="2023-05" db="EMBL/GenBank/DDBJ databases">
        <title>Genome and transcriptome analyses reveal genes involved in the formation of fine ridges on petal epidermal cells in Hibiscus trionum.</title>
        <authorList>
            <person name="Koshimizu S."/>
            <person name="Masuda S."/>
            <person name="Ishii T."/>
            <person name="Shirasu K."/>
            <person name="Hoshino A."/>
            <person name="Arita M."/>
        </authorList>
    </citation>
    <scope>NUCLEOTIDE SEQUENCE</scope>
    <source>
        <strain evidence="2">Hamamatsu line</strain>
    </source>
</reference>
<evidence type="ECO:0000256" key="1">
    <source>
        <dbReference type="SAM" id="MobiDB-lite"/>
    </source>
</evidence>
<feature type="region of interest" description="Disordered" evidence="1">
    <location>
        <begin position="35"/>
        <end position="69"/>
    </location>
</feature>
<evidence type="ECO:0000313" key="2">
    <source>
        <dbReference type="EMBL" id="GMJ03247.1"/>
    </source>
</evidence>
<protein>
    <submittedName>
        <fullName evidence="2">Uncharacterized protein</fullName>
    </submittedName>
</protein>
<proteinExistence type="predicted"/>
<name>A0A9W7IVT3_HIBTR</name>